<evidence type="ECO:0000256" key="3">
    <source>
        <dbReference type="ARBA" id="ARBA00038201"/>
    </source>
</evidence>
<evidence type="ECO:0000256" key="1">
    <source>
        <dbReference type="ARBA" id="ARBA00004184"/>
    </source>
</evidence>
<dbReference type="InterPro" id="IPR001180">
    <property type="entry name" value="CNH_dom"/>
</dbReference>
<protein>
    <recommendedName>
        <fullName evidence="5">CNH domain-containing protein</fullName>
    </recommendedName>
</protein>
<dbReference type="PANTHER" id="PTHR12894">
    <property type="entry name" value="CNH DOMAIN CONTAINING"/>
    <property type="match status" value="1"/>
</dbReference>
<evidence type="ECO:0000256" key="2">
    <source>
        <dbReference type="ARBA" id="ARBA00023136"/>
    </source>
</evidence>
<comment type="caution">
    <text evidence="6">The sequence shown here is derived from an EMBL/GenBank/DDBJ whole genome shotgun (WGS) entry which is preliminary data.</text>
</comment>
<dbReference type="EMBL" id="JAEAOA010002344">
    <property type="protein sequence ID" value="KAK3599153.1"/>
    <property type="molecule type" value="Genomic_DNA"/>
</dbReference>
<name>A0AAE0SX30_9BIVA</name>
<accession>A0AAE0SX30</accession>
<reference evidence="6" key="1">
    <citation type="journal article" date="2021" name="Genome Biol. Evol.">
        <title>A High-Quality Reference Genome for a Parasitic Bivalve with Doubly Uniparental Inheritance (Bivalvia: Unionida).</title>
        <authorList>
            <person name="Smith C.H."/>
        </authorList>
    </citation>
    <scope>NUCLEOTIDE SEQUENCE</scope>
    <source>
        <strain evidence="6">CHS0354</strain>
    </source>
</reference>
<feature type="repeat" description="CHCR" evidence="4">
    <location>
        <begin position="561"/>
        <end position="738"/>
    </location>
</feature>
<proteinExistence type="inferred from homology"/>
<dbReference type="InterPro" id="IPR019452">
    <property type="entry name" value="VPS39/TGF_beta_rcpt-assoc_1"/>
</dbReference>
<dbReference type="InterPro" id="IPR019453">
    <property type="entry name" value="VPS39/TGFA1_Znf"/>
</dbReference>
<sequence length="876" mass="100853">MHDAYEATPILEKLPLKIESIACYDDILLVGTKEGHLLQYRIKKPRAGDTKYDVSLERSNKSFSKKPISQLAVIPELFLLISLSDNVVSVHDLTSFGQMVQLAKTKGASLFEVDLQKPASLSGEVQPYLRMCVAVKRKLQLMYWKNRDFHELQTDLNLYDIPRALAWCKDSVCVGFKRDYFLIKVNTGESKELFPTGSLQPEPVVTKLDDNMLLLSRDKMSIFIDADGNPVKNQPLTWSDIPFDTVHDPPYLIAVLPKYIEIRTMEPPLLIQSSEHKARYICTGSGYIYIASSNHIWQLNSVPVTIQIKQLLQGKEFELALRLADMTEEPELEKHTRINHIKTLYAFHLFCQHRFEESMQIFVKLETDPSNVIGMYPNLLPPEFRNQLEYPEKLPELEGRDLEKALLALIDYLTEKRRVLMKDKEVLTTAIKEGNKTVKSKDQLSQIIDTTLLKCYLETNDALVAPLLRLKDNKCHVEESERSLKKKEKFSELIILYEKKGLHDKALQLLMKQAARPNSPLGGYEKTVQYLQHLGAEHLNLIFEYAKWVLKQSAEDGLKIFTEDLPEVESLPRDKIFQYLENISKDLAIPYLEHIINNCHDKTEEFHNSLGHLLREKVQTLMQEYIRSRPAGLPQVKPGKEPGELGRYRSQLIEFLNCSMFYKPEKLLTRFPMDGFFEERAILLGRLGRHEQALGIYIHVLKDKNLAEEYCMNYYDKSQEGNKDVYAHLLKMYLQPPEPSTLGLSSYFDSKPRTDKEAALGLLECHAGKIDTAKALDLLPPTTKVNEILTYLENVLEHKYASKHQCQILKSLLYAESLQVHEQRMFYEKIKVVISDEKICRVCKKRIGGSFFARYPSGIIVHYGCCKDPKEAPFDS</sequence>
<reference evidence="6" key="3">
    <citation type="submission" date="2023-05" db="EMBL/GenBank/DDBJ databases">
        <authorList>
            <person name="Smith C.H."/>
        </authorList>
    </citation>
    <scope>NUCLEOTIDE SEQUENCE</scope>
    <source>
        <strain evidence="6">CHS0354</strain>
        <tissue evidence="6">Mantle</tissue>
    </source>
</reference>
<dbReference type="GO" id="GO:0016020">
    <property type="term" value="C:membrane"/>
    <property type="evidence" value="ECO:0007669"/>
    <property type="project" value="TreeGrafter"/>
</dbReference>
<dbReference type="PROSITE" id="PS50219">
    <property type="entry name" value="CNH"/>
    <property type="match status" value="1"/>
</dbReference>
<comment type="similarity">
    <text evidence="3">Belongs to the VAM6/VPS39 family.</text>
</comment>
<evidence type="ECO:0000313" key="6">
    <source>
        <dbReference type="EMBL" id="KAK3599153.1"/>
    </source>
</evidence>
<dbReference type="GO" id="GO:0012505">
    <property type="term" value="C:endomembrane system"/>
    <property type="evidence" value="ECO:0007669"/>
    <property type="project" value="UniProtKB-SubCell"/>
</dbReference>
<evidence type="ECO:0000259" key="5">
    <source>
        <dbReference type="PROSITE" id="PS50219"/>
    </source>
</evidence>
<comment type="subcellular location">
    <subcellularLocation>
        <location evidence="1">Endomembrane system</location>
        <topology evidence="1">Peripheral membrane protein</topology>
    </subcellularLocation>
</comment>
<dbReference type="SUPFAM" id="SSF50978">
    <property type="entry name" value="WD40 repeat-like"/>
    <property type="match status" value="1"/>
</dbReference>
<keyword evidence="2" id="KW-0472">Membrane</keyword>
<organism evidence="6 7">
    <name type="scientific">Potamilus streckersoni</name>
    <dbReference type="NCBI Taxonomy" id="2493646"/>
    <lineage>
        <taxon>Eukaryota</taxon>
        <taxon>Metazoa</taxon>
        <taxon>Spiralia</taxon>
        <taxon>Lophotrochozoa</taxon>
        <taxon>Mollusca</taxon>
        <taxon>Bivalvia</taxon>
        <taxon>Autobranchia</taxon>
        <taxon>Heteroconchia</taxon>
        <taxon>Palaeoheterodonta</taxon>
        <taxon>Unionida</taxon>
        <taxon>Unionoidea</taxon>
        <taxon>Unionidae</taxon>
        <taxon>Ambleminae</taxon>
        <taxon>Lampsilini</taxon>
        <taxon>Potamilus</taxon>
    </lineage>
</organism>
<dbReference type="InterPro" id="IPR032914">
    <property type="entry name" value="Vam6/VPS39/TRAP1"/>
</dbReference>
<dbReference type="GO" id="GO:0006886">
    <property type="term" value="P:intracellular protein transport"/>
    <property type="evidence" value="ECO:0007669"/>
    <property type="project" value="UniProtKB-UniRule"/>
</dbReference>
<dbReference type="GO" id="GO:0006914">
    <property type="term" value="P:autophagy"/>
    <property type="evidence" value="ECO:0007669"/>
    <property type="project" value="TreeGrafter"/>
</dbReference>
<evidence type="ECO:0000256" key="4">
    <source>
        <dbReference type="PROSITE-ProRule" id="PRU01006"/>
    </source>
</evidence>
<dbReference type="Proteomes" id="UP001195483">
    <property type="component" value="Unassembled WGS sequence"/>
</dbReference>
<dbReference type="InterPro" id="IPR036322">
    <property type="entry name" value="WD40_repeat_dom_sf"/>
</dbReference>
<dbReference type="PROSITE" id="PS50236">
    <property type="entry name" value="CHCR"/>
    <property type="match status" value="1"/>
</dbReference>
<dbReference type="PANTHER" id="PTHR12894:SF49">
    <property type="entry name" value="VAM6_VPS39-LIKE PROTEIN"/>
    <property type="match status" value="1"/>
</dbReference>
<evidence type="ECO:0000313" key="7">
    <source>
        <dbReference type="Proteomes" id="UP001195483"/>
    </source>
</evidence>
<dbReference type="InterPro" id="IPR000547">
    <property type="entry name" value="Clathrin_H-chain/VPS_repeat"/>
</dbReference>
<dbReference type="GO" id="GO:0005737">
    <property type="term" value="C:cytoplasm"/>
    <property type="evidence" value="ECO:0007669"/>
    <property type="project" value="TreeGrafter"/>
</dbReference>
<gene>
    <name evidence="6" type="ORF">CHS0354_040987</name>
</gene>
<reference evidence="6" key="2">
    <citation type="journal article" date="2021" name="Genome Biol. Evol.">
        <title>Developing a high-quality reference genome for a parasitic bivalve with doubly uniparental inheritance (Bivalvia: Unionida).</title>
        <authorList>
            <person name="Smith C.H."/>
        </authorList>
    </citation>
    <scope>NUCLEOTIDE SEQUENCE</scope>
    <source>
        <strain evidence="6">CHS0354</strain>
        <tissue evidence="6">Mantle</tissue>
    </source>
</reference>
<dbReference type="Pfam" id="PF00780">
    <property type="entry name" value="CNH"/>
    <property type="match status" value="1"/>
</dbReference>
<dbReference type="AlphaFoldDB" id="A0AAE0SX30"/>
<feature type="domain" description="CNH" evidence="5">
    <location>
        <begin position="15"/>
        <end position="289"/>
    </location>
</feature>
<dbReference type="GO" id="GO:0034058">
    <property type="term" value="P:endosomal vesicle fusion"/>
    <property type="evidence" value="ECO:0007669"/>
    <property type="project" value="TreeGrafter"/>
</dbReference>
<keyword evidence="7" id="KW-1185">Reference proteome</keyword>
<dbReference type="Pfam" id="PF10367">
    <property type="entry name" value="zf-Vps39_C"/>
    <property type="match status" value="1"/>
</dbReference>
<dbReference type="Pfam" id="PF10366">
    <property type="entry name" value="Vps39_1"/>
    <property type="match status" value="1"/>
</dbReference>